<feature type="binding site" evidence="13">
    <location>
        <position position="222"/>
    </location>
    <ligand>
        <name>substrate</name>
    </ligand>
</feature>
<keyword evidence="8 12" id="KW-0808">Transferase</keyword>
<evidence type="ECO:0000256" key="1">
    <source>
        <dbReference type="ARBA" id="ARBA00003237"/>
    </source>
</evidence>
<dbReference type="Gene3D" id="3.90.1170.20">
    <property type="entry name" value="Quinolinate phosphoribosyl transferase, N-terminal domain"/>
    <property type="match status" value="1"/>
</dbReference>
<evidence type="ECO:0000256" key="6">
    <source>
        <dbReference type="ARBA" id="ARBA00022642"/>
    </source>
</evidence>
<dbReference type="NCBIfam" id="TIGR00078">
    <property type="entry name" value="nadC"/>
    <property type="match status" value="1"/>
</dbReference>
<dbReference type="InterPro" id="IPR037128">
    <property type="entry name" value="Quinolinate_PRibosylTase_N_sf"/>
</dbReference>
<feature type="domain" description="Quinolinate phosphoribosyl transferase N-terminal" evidence="15">
    <location>
        <begin position="33"/>
        <end position="115"/>
    </location>
</feature>
<evidence type="ECO:0000256" key="11">
    <source>
        <dbReference type="ARBA" id="ARBA00069173"/>
    </source>
</evidence>
<evidence type="ECO:0000256" key="7">
    <source>
        <dbReference type="ARBA" id="ARBA00022676"/>
    </source>
</evidence>
<feature type="binding site" evidence="13">
    <location>
        <begin position="138"/>
        <end position="140"/>
    </location>
    <ligand>
        <name>substrate</name>
    </ligand>
</feature>
<feature type="binding site" evidence="13">
    <location>
        <position position="105"/>
    </location>
    <ligand>
        <name>substrate</name>
    </ligand>
</feature>
<evidence type="ECO:0000313" key="16">
    <source>
        <dbReference type="EMBL" id="XIA19048.1"/>
    </source>
</evidence>
<comment type="subunit">
    <text evidence="4">Hexamer formed by 3 homodimers.</text>
</comment>
<dbReference type="SUPFAM" id="SSF51690">
    <property type="entry name" value="Nicotinate/Quinolinate PRTase C-terminal domain-like"/>
    <property type="match status" value="1"/>
</dbReference>
<feature type="binding site" evidence="13">
    <location>
        <begin position="245"/>
        <end position="247"/>
    </location>
    <ligand>
        <name>substrate</name>
    </ligand>
</feature>
<accession>A0AB74UWG4</accession>
<feature type="binding site" evidence="13">
    <location>
        <position position="172"/>
    </location>
    <ligand>
        <name>substrate</name>
    </ligand>
</feature>
<dbReference type="InterPro" id="IPR004393">
    <property type="entry name" value="NadC"/>
</dbReference>
<dbReference type="AlphaFoldDB" id="A0AB74UWG4"/>
<dbReference type="RefSeq" id="WP_395119767.1">
    <property type="nucleotide sequence ID" value="NZ_CP170721.1"/>
</dbReference>
<comment type="pathway">
    <text evidence="2">Cofactor biosynthesis; NAD(+) biosynthesis; nicotinate D-ribonucleotide from quinolinate: step 1/1.</text>
</comment>
<dbReference type="InterPro" id="IPR013785">
    <property type="entry name" value="Aldolase_TIM"/>
</dbReference>
<comment type="function">
    <text evidence="1">Involved in the catabolism of quinolinic acid (QA).</text>
</comment>
<feature type="binding site" evidence="13">
    <location>
        <begin position="266"/>
        <end position="268"/>
    </location>
    <ligand>
        <name>substrate</name>
    </ligand>
</feature>
<keyword evidence="7 12" id="KW-0328">Glycosyltransferase</keyword>
<evidence type="ECO:0000256" key="12">
    <source>
        <dbReference type="PIRNR" id="PIRNR006250"/>
    </source>
</evidence>
<name>A0AB74UWG4_9GAMM</name>
<dbReference type="GO" id="GO:0004514">
    <property type="term" value="F:nicotinate-nucleotide diphosphorylase (carboxylating) activity"/>
    <property type="evidence" value="ECO:0007669"/>
    <property type="project" value="UniProtKB-EC"/>
</dbReference>
<evidence type="ECO:0000256" key="9">
    <source>
        <dbReference type="ARBA" id="ARBA00033102"/>
    </source>
</evidence>
<proteinExistence type="inferred from homology"/>
<dbReference type="Pfam" id="PF01729">
    <property type="entry name" value="QRPTase_C"/>
    <property type="match status" value="1"/>
</dbReference>
<dbReference type="InterPro" id="IPR027277">
    <property type="entry name" value="NadC/ModD"/>
</dbReference>
<evidence type="ECO:0000256" key="10">
    <source>
        <dbReference type="ARBA" id="ARBA00047445"/>
    </source>
</evidence>
<dbReference type="GO" id="GO:0034213">
    <property type="term" value="P:quinolinate catabolic process"/>
    <property type="evidence" value="ECO:0007669"/>
    <property type="project" value="TreeGrafter"/>
</dbReference>
<evidence type="ECO:0000256" key="2">
    <source>
        <dbReference type="ARBA" id="ARBA00004893"/>
    </source>
</evidence>
<evidence type="ECO:0000256" key="3">
    <source>
        <dbReference type="ARBA" id="ARBA00009400"/>
    </source>
</evidence>
<evidence type="ECO:0000256" key="4">
    <source>
        <dbReference type="ARBA" id="ARBA00011218"/>
    </source>
</evidence>
<evidence type="ECO:0000256" key="5">
    <source>
        <dbReference type="ARBA" id="ARBA00011944"/>
    </source>
</evidence>
<feature type="domain" description="Quinolinate phosphoribosyl transferase C-terminal" evidence="14">
    <location>
        <begin position="118"/>
        <end position="281"/>
    </location>
</feature>
<organism evidence="16">
    <name type="scientific">Rhodanobacter sp. FW102-FHT14D07</name>
    <dbReference type="NCBI Taxonomy" id="3351462"/>
    <lineage>
        <taxon>Bacteria</taxon>
        <taxon>Pseudomonadati</taxon>
        <taxon>Pseudomonadota</taxon>
        <taxon>Gammaproteobacteria</taxon>
        <taxon>Lysobacterales</taxon>
        <taxon>Rhodanobacteraceae</taxon>
        <taxon>Rhodanobacter</taxon>
    </lineage>
</organism>
<dbReference type="InterPro" id="IPR002638">
    <property type="entry name" value="Quinolinate_PRibosylTrfase_C"/>
</dbReference>
<dbReference type="EC" id="2.4.2.19" evidence="5"/>
<dbReference type="GO" id="GO:0005737">
    <property type="term" value="C:cytoplasm"/>
    <property type="evidence" value="ECO:0007669"/>
    <property type="project" value="TreeGrafter"/>
</dbReference>
<comment type="similarity">
    <text evidence="3 12">Belongs to the NadC/ModD family.</text>
</comment>
<dbReference type="CDD" id="cd01572">
    <property type="entry name" value="QPRTase"/>
    <property type="match status" value="1"/>
</dbReference>
<dbReference type="InterPro" id="IPR036068">
    <property type="entry name" value="Nicotinate_pribotase-like_C"/>
</dbReference>
<comment type="catalytic activity">
    <reaction evidence="10">
        <text>nicotinate beta-D-ribonucleotide + CO2 + diphosphate = quinolinate + 5-phospho-alpha-D-ribose 1-diphosphate + 2 H(+)</text>
        <dbReference type="Rhea" id="RHEA:12733"/>
        <dbReference type="ChEBI" id="CHEBI:15378"/>
        <dbReference type="ChEBI" id="CHEBI:16526"/>
        <dbReference type="ChEBI" id="CHEBI:29959"/>
        <dbReference type="ChEBI" id="CHEBI:33019"/>
        <dbReference type="ChEBI" id="CHEBI:57502"/>
        <dbReference type="ChEBI" id="CHEBI:58017"/>
        <dbReference type="EC" id="2.4.2.19"/>
    </reaction>
</comment>
<reference evidence="16" key="1">
    <citation type="submission" date="2024-10" db="EMBL/GenBank/DDBJ databases">
        <authorList>
            <person name="Lesea H.P."/>
            <person name="Kuehl J.V."/>
            <person name="Chandonia J.-M."/>
        </authorList>
    </citation>
    <scope>NUCLEOTIDE SEQUENCE</scope>
    <source>
        <strain evidence="16">FW102-FHT14D07</strain>
    </source>
</reference>
<dbReference type="PANTHER" id="PTHR32179:SF3">
    <property type="entry name" value="NICOTINATE-NUCLEOTIDE PYROPHOSPHORYLASE [CARBOXYLATING]"/>
    <property type="match status" value="1"/>
</dbReference>
<evidence type="ECO:0000256" key="8">
    <source>
        <dbReference type="ARBA" id="ARBA00022679"/>
    </source>
</evidence>
<evidence type="ECO:0000256" key="13">
    <source>
        <dbReference type="PIRSR" id="PIRSR006250-1"/>
    </source>
</evidence>
<dbReference type="FunFam" id="3.20.20.70:FF:000030">
    <property type="entry name" value="Nicotinate-nucleotide pyrophosphorylase, carboxylating"/>
    <property type="match status" value="1"/>
</dbReference>
<gene>
    <name evidence="16" type="primary">nadC</name>
    <name evidence="16" type="ORF">ACFYG5_02565</name>
</gene>
<dbReference type="FunFam" id="3.90.1170.20:FF:000001">
    <property type="entry name" value="Nicotinate-nucleotide diphosphorylase (Carboxylating)"/>
    <property type="match status" value="1"/>
</dbReference>
<dbReference type="PIRSF" id="PIRSF006250">
    <property type="entry name" value="NadC_ModD"/>
    <property type="match status" value="1"/>
</dbReference>
<feature type="binding site" evidence="13">
    <location>
        <position position="162"/>
    </location>
    <ligand>
        <name>substrate</name>
    </ligand>
</feature>
<dbReference type="Gene3D" id="3.20.20.70">
    <property type="entry name" value="Aldolase class I"/>
    <property type="match status" value="1"/>
</dbReference>
<dbReference type="EMBL" id="CP170721">
    <property type="protein sequence ID" value="XIA19048.1"/>
    <property type="molecule type" value="Genomic_DNA"/>
</dbReference>
<dbReference type="Pfam" id="PF02749">
    <property type="entry name" value="QRPTase_N"/>
    <property type="match status" value="1"/>
</dbReference>
<feature type="binding site" evidence="13">
    <location>
        <position position="201"/>
    </location>
    <ligand>
        <name>substrate</name>
    </ligand>
</feature>
<evidence type="ECO:0000259" key="14">
    <source>
        <dbReference type="Pfam" id="PF01729"/>
    </source>
</evidence>
<evidence type="ECO:0000259" key="15">
    <source>
        <dbReference type="Pfam" id="PF02749"/>
    </source>
</evidence>
<dbReference type="PANTHER" id="PTHR32179">
    <property type="entry name" value="NICOTINATE-NUCLEOTIDE PYROPHOSPHORYLASE [CARBOXYLATING]"/>
    <property type="match status" value="1"/>
</dbReference>
<dbReference type="SUPFAM" id="SSF54675">
    <property type="entry name" value="Nicotinate/Quinolinate PRTase N-terminal domain-like"/>
    <property type="match status" value="1"/>
</dbReference>
<dbReference type="InterPro" id="IPR022412">
    <property type="entry name" value="Quinolinate_PRibosylTrfase_N"/>
</dbReference>
<sequence>MTATPRFAPPAAAQIAADVERALTEDLGQGDATAALLPADARAQARLTCRDAAVIAGSAWFDACFRRLDPSVQIDWRVSDGDQVAPGTLLCSLSGHARSLVTAERTALNFLQLLSATATTTARHVAAVAGTAVRVLDTRKTVPGLRVAQKYAVRCGGGHNQRMGLYDAILVKENHIIAAGGIAAAVSAARRLHPDLPLEVEVENLDELEQALQAGVDRIMLDNFELEQMREAVAHTAGRVPLEISGNVDLQTIGDFARTGVDFISVGALTKHVHAIDLSLRLQLL</sequence>
<keyword evidence="6" id="KW-0662">Pyridine nucleotide biosynthesis</keyword>
<protein>
    <recommendedName>
        <fullName evidence="11">Probable nicotinate-nucleotide pyrophosphorylase [carboxylating]</fullName>
        <ecNumber evidence="5">2.4.2.19</ecNumber>
    </recommendedName>
    <alternativeName>
        <fullName evidence="9">Quinolinate phosphoribosyltransferase [decarboxylating]</fullName>
    </alternativeName>
</protein>
<dbReference type="GO" id="GO:0009435">
    <property type="term" value="P:NAD+ biosynthetic process"/>
    <property type="evidence" value="ECO:0007669"/>
    <property type="project" value="InterPro"/>
</dbReference>